<dbReference type="Pfam" id="PF03544">
    <property type="entry name" value="TonB_C"/>
    <property type="match status" value="1"/>
</dbReference>
<dbReference type="AlphaFoldDB" id="A0A7K3WW39"/>
<dbReference type="GO" id="GO:0015891">
    <property type="term" value="P:siderophore transport"/>
    <property type="evidence" value="ECO:0007669"/>
    <property type="project" value="InterPro"/>
</dbReference>
<evidence type="ECO:0000256" key="2">
    <source>
        <dbReference type="ARBA" id="ARBA00006555"/>
    </source>
</evidence>
<keyword evidence="3" id="KW-0813">Transport</keyword>
<proteinExistence type="inferred from homology"/>
<dbReference type="Proteomes" id="UP000486602">
    <property type="component" value="Unassembled WGS sequence"/>
</dbReference>
<dbReference type="GO" id="GO:0015031">
    <property type="term" value="P:protein transport"/>
    <property type="evidence" value="ECO:0007669"/>
    <property type="project" value="UniProtKB-KW"/>
</dbReference>
<evidence type="ECO:0000256" key="4">
    <source>
        <dbReference type="ARBA" id="ARBA00022475"/>
    </source>
</evidence>
<evidence type="ECO:0000256" key="7">
    <source>
        <dbReference type="ARBA" id="ARBA00022927"/>
    </source>
</evidence>
<comment type="similarity">
    <text evidence="2">Belongs to the TonB family.</text>
</comment>
<keyword evidence="8" id="KW-1133">Transmembrane helix</keyword>
<dbReference type="PANTHER" id="PTHR33446:SF2">
    <property type="entry name" value="PROTEIN TONB"/>
    <property type="match status" value="1"/>
</dbReference>
<comment type="caution">
    <text evidence="11">The sequence shown here is derived from an EMBL/GenBank/DDBJ whole genome shotgun (WGS) entry which is preliminary data.</text>
</comment>
<protein>
    <submittedName>
        <fullName evidence="11">Energy transducer TonB</fullName>
    </submittedName>
</protein>
<comment type="subcellular location">
    <subcellularLocation>
        <location evidence="1">Cell inner membrane</location>
        <topology evidence="1">Single-pass membrane protein</topology>
        <orientation evidence="1">Periplasmic side</orientation>
    </subcellularLocation>
</comment>
<evidence type="ECO:0000256" key="5">
    <source>
        <dbReference type="ARBA" id="ARBA00022519"/>
    </source>
</evidence>
<dbReference type="InterPro" id="IPR006260">
    <property type="entry name" value="TonB/TolA_C"/>
</dbReference>
<dbReference type="Gene3D" id="3.30.1150.10">
    <property type="match status" value="1"/>
</dbReference>
<dbReference type="GO" id="GO:0030288">
    <property type="term" value="C:outer membrane-bounded periplasmic space"/>
    <property type="evidence" value="ECO:0007669"/>
    <property type="project" value="InterPro"/>
</dbReference>
<dbReference type="RefSeq" id="WP_163286601.1">
    <property type="nucleotide sequence ID" value="NZ_JAAGVY010000042.1"/>
</dbReference>
<evidence type="ECO:0000259" key="10">
    <source>
        <dbReference type="PROSITE" id="PS52015"/>
    </source>
</evidence>
<evidence type="ECO:0000256" key="6">
    <source>
        <dbReference type="ARBA" id="ARBA00022692"/>
    </source>
</evidence>
<keyword evidence="5" id="KW-0997">Cell inner membrane</keyword>
<evidence type="ECO:0000256" key="1">
    <source>
        <dbReference type="ARBA" id="ARBA00004383"/>
    </source>
</evidence>
<evidence type="ECO:0000313" key="12">
    <source>
        <dbReference type="Proteomes" id="UP000486602"/>
    </source>
</evidence>
<dbReference type="GO" id="GO:0031992">
    <property type="term" value="F:energy transducer activity"/>
    <property type="evidence" value="ECO:0007669"/>
    <property type="project" value="InterPro"/>
</dbReference>
<gene>
    <name evidence="11" type="ORF">G3O08_16700</name>
</gene>
<sequence>MIEKKNRDYRLERFRAPLFFLGLLFSSAFVLTAFEWKTYSDIPTIDKSDRANRDLPDEPIFIAVPMQKPLPPPPAPKPVIDELVLIDDDKKIDLILDIPNFEPEDEPVISVISAKAEVVTEEVIELPFVDEWPSFPGGDTARVKYLMANVNYPDKAKHVGVQGTVWVEFIIAKDGSIEDAVVIRGVGAGLDEEALRVVNEMPRWTPGKQRGLPVKVRFRLPIKYTLL</sequence>
<dbReference type="GO" id="GO:0055085">
    <property type="term" value="P:transmembrane transport"/>
    <property type="evidence" value="ECO:0007669"/>
    <property type="project" value="InterPro"/>
</dbReference>
<keyword evidence="12" id="KW-1185">Reference proteome</keyword>
<dbReference type="InterPro" id="IPR051045">
    <property type="entry name" value="TonB-dependent_transducer"/>
</dbReference>
<dbReference type="EMBL" id="JAAGVY010000042">
    <property type="protein sequence ID" value="NEN25142.1"/>
    <property type="molecule type" value="Genomic_DNA"/>
</dbReference>
<reference evidence="11 12" key="1">
    <citation type="submission" date="2020-02" db="EMBL/GenBank/DDBJ databases">
        <title>Out from the shadows clarifying the taxonomy of the family Cryomorphaceae and related taxa by utilizing the GTDB taxonomic framework.</title>
        <authorList>
            <person name="Bowman J.P."/>
        </authorList>
    </citation>
    <scope>NUCLEOTIDE SEQUENCE [LARGE SCALE GENOMIC DNA]</scope>
    <source>
        <strain evidence="11 12">QSSC 1-22</strain>
    </source>
</reference>
<dbReference type="PANTHER" id="PTHR33446">
    <property type="entry name" value="PROTEIN TONB-RELATED"/>
    <property type="match status" value="1"/>
</dbReference>
<evidence type="ECO:0000256" key="9">
    <source>
        <dbReference type="ARBA" id="ARBA00023136"/>
    </source>
</evidence>
<evidence type="ECO:0000256" key="3">
    <source>
        <dbReference type="ARBA" id="ARBA00022448"/>
    </source>
</evidence>
<dbReference type="PROSITE" id="PS52015">
    <property type="entry name" value="TONB_CTD"/>
    <property type="match status" value="1"/>
</dbReference>
<keyword evidence="7" id="KW-0653">Protein transport</keyword>
<accession>A0A7K3WW39</accession>
<dbReference type="SUPFAM" id="SSF74653">
    <property type="entry name" value="TolA/TonB C-terminal domain"/>
    <property type="match status" value="1"/>
</dbReference>
<feature type="domain" description="TonB C-terminal" evidence="10">
    <location>
        <begin position="137"/>
        <end position="227"/>
    </location>
</feature>
<evidence type="ECO:0000256" key="8">
    <source>
        <dbReference type="ARBA" id="ARBA00022989"/>
    </source>
</evidence>
<keyword evidence="6" id="KW-0812">Transmembrane</keyword>
<organism evidence="11 12">
    <name type="scientific">Cryomorpha ignava</name>
    <dbReference type="NCBI Taxonomy" id="101383"/>
    <lineage>
        <taxon>Bacteria</taxon>
        <taxon>Pseudomonadati</taxon>
        <taxon>Bacteroidota</taxon>
        <taxon>Flavobacteriia</taxon>
        <taxon>Flavobacteriales</taxon>
        <taxon>Cryomorphaceae</taxon>
        <taxon>Cryomorpha</taxon>
    </lineage>
</organism>
<dbReference type="InterPro" id="IPR037682">
    <property type="entry name" value="TonB_C"/>
</dbReference>
<dbReference type="NCBIfam" id="TIGR01352">
    <property type="entry name" value="tonB_Cterm"/>
    <property type="match status" value="1"/>
</dbReference>
<keyword evidence="4" id="KW-1003">Cell membrane</keyword>
<dbReference type="InterPro" id="IPR003538">
    <property type="entry name" value="TonB"/>
</dbReference>
<dbReference type="PRINTS" id="PR01374">
    <property type="entry name" value="TONBPROTEIN"/>
</dbReference>
<keyword evidence="9" id="KW-0472">Membrane</keyword>
<evidence type="ECO:0000313" key="11">
    <source>
        <dbReference type="EMBL" id="NEN25142.1"/>
    </source>
</evidence>
<dbReference type="GO" id="GO:0098797">
    <property type="term" value="C:plasma membrane protein complex"/>
    <property type="evidence" value="ECO:0007669"/>
    <property type="project" value="TreeGrafter"/>
</dbReference>
<name>A0A7K3WW39_9FLAO</name>